<evidence type="ECO:0000259" key="1">
    <source>
        <dbReference type="Pfam" id="PF02559"/>
    </source>
</evidence>
<keyword evidence="3" id="KW-1185">Reference proteome</keyword>
<comment type="caution">
    <text evidence="2">The sequence shown here is derived from an EMBL/GenBank/DDBJ whole genome shotgun (WGS) entry which is preliminary data.</text>
</comment>
<dbReference type="InterPro" id="IPR042215">
    <property type="entry name" value="CarD-like_C"/>
</dbReference>
<dbReference type="InterPro" id="IPR003711">
    <property type="entry name" value="CarD-like/TRCF_RID"/>
</dbReference>
<dbReference type="AlphaFoldDB" id="A0A4S2F2R5"/>
<evidence type="ECO:0000313" key="2">
    <source>
        <dbReference type="EMBL" id="TGY61833.1"/>
    </source>
</evidence>
<name>A0A4S2F2R5_9ACTN</name>
<dbReference type="InterPro" id="IPR036101">
    <property type="entry name" value="CarD-like/TRCF_RID_sf"/>
</dbReference>
<protein>
    <submittedName>
        <fullName evidence="2">CarD family transcriptional regulator</fullName>
    </submittedName>
</protein>
<organism evidence="2 3">
    <name type="scientific">Muricaecibacterium torontonense</name>
    <dbReference type="NCBI Taxonomy" id="3032871"/>
    <lineage>
        <taxon>Bacteria</taxon>
        <taxon>Bacillati</taxon>
        <taxon>Actinomycetota</taxon>
        <taxon>Coriobacteriia</taxon>
        <taxon>Coriobacteriales</taxon>
        <taxon>Atopobiaceae</taxon>
        <taxon>Muricaecibacterium</taxon>
    </lineage>
</organism>
<dbReference type="EMBL" id="SRYE01000004">
    <property type="protein sequence ID" value="TGY61833.1"/>
    <property type="molecule type" value="Genomic_DNA"/>
</dbReference>
<reference evidence="2 3" key="1">
    <citation type="submission" date="2019-04" db="EMBL/GenBank/DDBJ databases">
        <title>Microbes associate with the intestines of laboratory mice.</title>
        <authorList>
            <person name="Navarre W."/>
            <person name="Wong E."/>
            <person name="Huang K."/>
            <person name="Tropini C."/>
            <person name="Ng K."/>
            <person name="Yu B."/>
        </authorList>
    </citation>
    <scope>NUCLEOTIDE SEQUENCE [LARGE SCALE GENOMIC DNA]</scope>
    <source>
        <strain evidence="2 3">NM07_P-09</strain>
    </source>
</reference>
<dbReference type="OrthoDB" id="9786074at2"/>
<gene>
    <name evidence="2" type="ORF">E5334_07500</name>
</gene>
<accession>A0A4S2F2R5</accession>
<dbReference type="Gene3D" id="1.20.58.1290">
    <property type="entry name" value="CarD-like, C-terminal domain"/>
    <property type="match status" value="1"/>
</dbReference>
<dbReference type="Gene3D" id="2.40.10.170">
    <property type="match status" value="1"/>
</dbReference>
<evidence type="ECO:0000313" key="3">
    <source>
        <dbReference type="Proteomes" id="UP000310263"/>
    </source>
</evidence>
<dbReference type="Pfam" id="PF02559">
    <property type="entry name" value="CarD_TRCF_RID"/>
    <property type="match status" value="1"/>
</dbReference>
<dbReference type="SUPFAM" id="SSF141259">
    <property type="entry name" value="CarD-like"/>
    <property type="match status" value="1"/>
</dbReference>
<dbReference type="Proteomes" id="UP000310263">
    <property type="component" value="Unassembled WGS sequence"/>
</dbReference>
<sequence length="160" mass="17975">MYSVGDFIVHPGQGVCRVEAIDTSDTPTYHLMPTHGRNPMLIKYPVASEDNLRPVVSAEEANGLINNICEMELDPFTDRSAVLEEKHFKKAIRHGSCKDVVRIAKTFRSRIQDAQSSHKKAPVIYERIYKEAQERSLSELSCALDESPDQITARFQAALS</sequence>
<feature type="domain" description="CarD-like/TRCF RNAP-interacting" evidence="1">
    <location>
        <begin position="2"/>
        <end position="56"/>
    </location>
</feature>
<proteinExistence type="predicted"/>
<dbReference type="RefSeq" id="WP_136012965.1">
    <property type="nucleotide sequence ID" value="NZ_SRYE01000004.1"/>
</dbReference>